<protein>
    <recommendedName>
        <fullName evidence="9">Riboflavin biosynthesis protein RibD</fullName>
        <ecNumber evidence="8">1.1.1.193</ecNumber>
        <ecNumber evidence="7">3.5.4.26</ecNumber>
    </recommendedName>
</protein>
<proteinExistence type="inferred from homology"/>
<comment type="pathway">
    <text evidence="3">Cofactor biosynthesis; riboflavin biosynthesis; 5-amino-6-(D-ribitylamino)uracil from GTP: step 2/4.</text>
</comment>
<dbReference type="SUPFAM" id="SSF53597">
    <property type="entry name" value="Dihydrofolate reductase-like"/>
    <property type="match status" value="1"/>
</dbReference>
<evidence type="ECO:0000256" key="7">
    <source>
        <dbReference type="ARBA" id="ARBA00012766"/>
    </source>
</evidence>
<organism evidence="20 21">
    <name type="scientific">Mediterraneibacter butyricigenes</name>
    <dbReference type="NCBI Taxonomy" id="2316025"/>
    <lineage>
        <taxon>Bacteria</taxon>
        <taxon>Bacillati</taxon>
        <taxon>Bacillota</taxon>
        <taxon>Clostridia</taxon>
        <taxon>Lachnospirales</taxon>
        <taxon>Lachnospiraceae</taxon>
        <taxon>Mediterraneibacter</taxon>
    </lineage>
</organism>
<dbReference type="GO" id="GO:0008835">
    <property type="term" value="F:diaminohydroxyphosphoribosylaminopyrimidine deaminase activity"/>
    <property type="evidence" value="ECO:0007669"/>
    <property type="project" value="UniProtKB-EC"/>
</dbReference>
<evidence type="ECO:0000256" key="16">
    <source>
        <dbReference type="ARBA" id="ARBA00023268"/>
    </source>
</evidence>
<comment type="caution">
    <text evidence="20">The sequence shown here is derived from an EMBL/GenBank/DDBJ whole genome shotgun (WGS) entry which is preliminary data.</text>
</comment>
<dbReference type="InterPro" id="IPR050765">
    <property type="entry name" value="Riboflavin_Biosynth_HTPR"/>
</dbReference>
<dbReference type="GO" id="GO:0008270">
    <property type="term" value="F:zinc ion binding"/>
    <property type="evidence" value="ECO:0007669"/>
    <property type="project" value="InterPro"/>
</dbReference>
<evidence type="ECO:0000313" key="21">
    <source>
        <dbReference type="Proteomes" id="UP000265643"/>
    </source>
</evidence>
<dbReference type="EC" id="1.1.1.193" evidence="8"/>
<evidence type="ECO:0000259" key="19">
    <source>
        <dbReference type="PROSITE" id="PS51747"/>
    </source>
</evidence>
<dbReference type="PANTHER" id="PTHR38011">
    <property type="entry name" value="DIHYDROFOLATE REDUCTASE FAMILY PROTEIN (AFU_ORTHOLOGUE AFUA_8G06820)"/>
    <property type="match status" value="1"/>
</dbReference>
<dbReference type="GO" id="GO:0009231">
    <property type="term" value="P:riboflavin biosynthetic process"/>
    <property type="evidence" value="ECO:0007669"/>
    <property type="project" value="UniProtKB-UniPathway"/>
</dbReference>
<evidence type="ECO:0000256" key="8">
    <source>
        <dbReference type="ARBA" id="ARBA00013173"/>
    </source>
</evidence>
<evidence type="ECO:0000256" key="6">
    <source>
        <dbReference type="ARBA" id="ARBA00007417"/>
    </source>
</evidence>
<dbReference type="SUPFAM" id="SSF53927">
    <property type="entry name" value="Cytidine deaminase-like"/>
    <property type="match status" value="1"/>
</dbReference>
<evidence type="ECO:0000256" key="15">
    <source>
        <dbReference type="ARBA" id="ARBA00023002"/>
    </source>
</evidence>
<keyword evidence="21" id="KW-1185">Reference proteome</keyword>
<comment type="function">
    <text evidence="2">Converts 2,5-diamino-6-(ribosylamino)-4(3h)-pyrimidinone 5'-phosphate into 5-amino-6-(ribosylamino)-2,4(1h,3h)-pyrimidinedione 5'-phosphate.</text>
</comment>
<evidence type="ECO:0000256" key="14">
    <source>
        <dbReference type="ARBA" id="ARBA00022857"/>
    </source>
</evidence>
<dbReference type="InterPro" id="IPR004794">
    <property type="entry name" value="Eubact_RibD"/>
</dbReference>
<comment type="cofactor">
    <cofactor evidence="1">
        <name>Zn(2+)</name>
        <dbReference type="ChEBI" id="CHEBI:29105"/>
    </cofactor>
</comment>
<keyword evidence="16" id="KW-0511">Multifunctional enzyme</keyword>
<evidence type="ECO:0000256" key="2">
    <source>
        <dbReference type="ARBA" id="ARBA00002151"/>
    </source>
</evidence>
<sequence>MSTEKKEETEKIEITYQQQSQEAQDQTFMERAIELAKQGEGWTSPNPMVGAVIVKDGRIIGEGYHERCGELHAERNAIASLRESAEGATIYVTLEPCCHQGRTPPCTEAILEQKIGRVVIGSRDPNPKVAGKGARLLREAGVIVEEDFMREVCDRLNPVFFHYITTKTPYVVLKYAMTADGKIATRTGASKWITGEAARQEVQHMRHRYTGIMVGIGTVLADDPMLNTRISGKRSPVRIICDSRLRIPLDSQIVKTAKEYLTIVAYVGKCSNDEKTTKSRRCSETGKWMNDEICQKDLSEDLEDKREVYSDTDNEFQKKIQELEKQGVRVVKLPGKAGKVDLKKLMEYLGEQEIDSVLLEGGGALNESALKSGIVQHVSAFVAPKIFGGEEAKSPVRGLGVEVPDEAVKLKLQEVRKFDEDLLLEYEVENE</sequence>
<evidence type="ECO:0000256" key="10">
    <source>
        <dbReference type="ARBA" id="ARBA00022619"/>
    </source>
</evidence>
<dbReference type="AlphaFoldDB" id="A0A391P9G0"/>
<comment type="similarity">
    <text evidence="5">In the N-terminal section; belongs to the cytidine and deoxycytidylate deaminase family.</text>
</comment>
<keyword evidence="13" id="KW-0862">Zinc</keyword>
<comment type="similarity">
    <text evidence="6">In the C-terminal section; belongs to the HTP reductase family.</text>
</comment>
<dbReference type="PROSITE" id="PS51747">
    <property type="entry name" value="CYT_DCMP_DEAMINASES_2"/>
    <property type="match status" value="1"/>
</dbReference>
<dbReference type="Gene3D" id="3.40.430.10">
    <property type="entry name" value="Dihydrofolate Reductase, subunit A"/>
    <property type="match status" value="1"/>
</dbReference>
<dbReference type="PANTHER" id="PTHR38011:SF7">
    <property type="entry name" value="2,5-DIAMINO-6-RIBOSYLAMINO-4(3H)-PYRIMIDINONE 5'-PHOSPHATE REDUCTASE"/>
    <property type="match status" value="1"/>
</dbReference>
<dbReference type="GO" id="GO:0008703">
    <property type="term" value="F:5-amino-6-(5-phosphoribosylamino)uracil reductase activity"/>
    <property type="evidence" value="ECO:0007669"/>
    <property type="project" value="UniProtKB-EC"/>
</dbReference>
<keyword evidence="11" id="KW-0479">Metal-binding</keyword>
<dbReference type="UniPathway" id="UPA00275">
    <property type="reaction ID" value="UER00401"/>
</dbReference>
<comment type="pathway">
    <text evidence="4">Cofactor biosynthesis; riboflavin biosynthesis; 5-amino-6-(D-ribitylamino)uracil from GTP: step 3/4.</text>
</comment>
<dbReference type="CDD" id="cd01284">
    <property type="entry name" value="Riboflavin_deaminase-reductase"/>
    <property type="match status" value="1"/>
</dbReference>
<dbReference type="InterPro" id="IPR002125">
    <property type="entry name" value="CMP_dCMP_dom"/>
</dbReference>
<evidence type="ECO:0000256" key="3">
    <source>
        <dbReference type="ARBA" id="ARBA00004882"/>
    </source>
</evidence>
<dbReference type="InterPro" id="IPR016192">
    <property type="entry name" value="APOBEC/CMP_deaminase_Zn-bd"/>
</dbReference>
<keyword evidence="12" id="KW-0378">Hydrolase</keyword>
<evidence type="ECO:0000256" key="9">
    <source>
        <dbReference type="ARBA" id="ARBA00019930"/>
    </source>
</evidence>
<name>A0A391P9G0_9FIRM</name>
<dbReference type="PROSITE" id="PS00903">
    <property type="entry name" value="CYT_DCMP_DEAMINASES_1"/>
    <property type="match status" value="1"/>
</dbReference>
<keyword evidence="14" id="KW-0521">NADP</keyword>
<comment type="catalytic activity">
    <reaction evidence="18">
        <text>2,5-diamino-6-hydroxy-4-(5-phosphoribosylamino)-pyrimidine + H2O + H(+) = 5-amino-6-(5-phospho-D-ribosylamino)uracil + NH4(+)</text>
        <dbReference type="Rhea" id="RHEA:21868"/>
        <dbReference type="ChEBI" id="CHEBI:15377"/>
        <dbReference type="ChEBI" id="CHEBI:15378"/>
        <dbReference type="ChEBI" id="CHEBI:28938"/>
        <dbReference type="ChEBI" id="CHEBI:58453"/>
        <dbReference type="ChEBI" id="CHEBI:58614"/>
        <dbReference type="EC" id="3.5.4.26"/>
    </reaction>
</comment>
<evidence type="ECO:0000256" key="5">
    <source>
        <dbReference type="ARBA" id="ARBA00005259"/>
    </source>
</evidence>
<dbReference type="NCBIfam" id="TIGR00326">
    <property type="entry name" value="eubact_ribD"/>
    <property type="match status" value="1"/>
</dbReference>
<dbReference type="Pfam" id="PF00383">
    <property type="entry name" value="dCMP_cyt_deam_1"/>
    <property type="match status" value="1"/>
</dbReference>
<dbReference type="EMBL" id="BHGK01000001">
    <property type="protein sequence ID" value="GCA66339.1"/>
    <property type="molecule type" value="Genomic_DNA"/>
</dbReference>
<dbReference type="FunFam" id="3.40.140.10:FF:000025">
    <property type="entry name" value="Riboflavin biosynthesis protein RibD"/>
    <property type="match status" value="1"/>
</dbReference>
<gene>
    <name evidence="20" type="primary">ribG</name>
    <name evidence="20" type="ORF">KGMB01110_07750</name>
</gene>
<keyword evidence="15" id="KW-0560">Oxidoreductase</keyword>
<evidence type="ECO:0000256" key="11">
    <source>
        <dbReference type="ARBA" id="ARBA00022723"/>
    </source>
</evidence>
<evidence type="ECO:0000313" key="20">
    <source>
        <dbReference type="EMBL" id="GCA66339.1"/>
    </source>
</evidence>
<reference evidence="21" key="1">
    <citation type="submission" date="2018-09" db="EMBL/GenBank/DDBJ databases">
        <title>Draft Genome Sequence of Mediterraneibacter sp. KCTC 15684.</title>
        <authorList>
            <person name="Kim J.S."/>
            <person name="Han K.I."/>
            <person name="Suh M.K."/>
            <person name="Lee K.C."/>
            <person name="Eom M.K."/>
            <person name="Lee J.H."/>
            <person name="Park S.H."/>
            <person name="Kang S.W."/>
            <person name="Park J.E."/>
            <person name="Oh B.S."/>
            <person name="Yu S.Y."/>
            <person name="Choi S.H."/>
            <person name="Lee D.H."/>
            <person name="Yoon H."/>
            <person name="Kim B."/>
            <person name="Yang S.J."/>
            <person name="Lee J.S."/>
        </authorList>
    </citation>
    <scope>NUCLEOTIDE SEQUENCE [LARGE SCALE GENOMIC DNA]</scope>
    <source>
        <strain evidence="21">KCTC 15684</strain>
    </source>
</reference>
<evidence type="ECO:0000256" key="12">
    <source>
        <dbReference type="ARBA" id="ARBA00022801"/>
    </source>
</evidence>
<evidence type="ECO:0000256" key="17">
    <source>
        <dbReference type="ARBA" id="ARBA00049861"/>
    </source>
</evidence>
<dbReference type="InterPro" id="IPR024072">
    <property type="entry name" value="DHFR-like_dom_sf"/>
</dbReference>
<keyword evidence="10" id="KW-0686">Riboflavin biosynthesis</keyword>
<dbReference type="EC" id="3.5.4.26" evidence="7"/>
<dbReference type="Pfam" id="PF01872">
    <property type="entry name" value="RibD_C"/>
    <property type="match status" value="1"/>
</dbReference>
<evidence type="ECO:0000256" key="13">
    <source>
        <dbReference type="ARBA" id="ARBA00022833"/>
    </source>
</evidence>
<feature type="domain" description="CMP/dCMP-type deaminase" evidence="19">
    <location>
        <begin position="23"/>
        <end position="145"/>
    </location>
</feature>
<dbReference type="Proteomes" id="UP000265643">
    <property type="component" value="Unassembled WGS sequence"/>
</dbReference>
<dbReference type="InterPro" id="IPR016193">
    <property type="entry name" value="Cytidine_deaminase-like"/>
</dbReference>
<comment type="catalytic activity">
    <reaction evidence="17">
        <text>5-amino-6-(5-phospho-D-ribitylamino)uracil + NADP(+) = 5-amino-6-(5-phospho-D-ribosylamino)uracil + NADPH + H(+)</text>
        <dbReference type="Rhea" id="RHEA:17845"/>
        <dbReference type="ChEBI" id="CHEBI:15378"/>
        <dbReference type="ChEBI" id="CHEBI:57783"/>
        <dbReference type="ChEBI" id="CHEBI:58349"/>
        <dbReference type="ChEBI" id="CHEBI:58421"/>
        <dbReference type="ChEBI" id="CHEBI:58453"/>
        <dbReference type="EC" id="1.1.1.193"/>
    </reaction>
</comment>
<evidence type="ECO:0000256" key="4">
    <source>
        <dbReference type="ARBA" id="ARBA00004910"/>
    </source>
</evidence>
<dbReference type="InterPro" id="IPR002734">
    <property type="entry name" value="RibDG_C"/>
</dbReference>
<dbReference type="Gene3D" id="3.40.140.10">
    <property type="entry name" value="Cytidine Deaminase, domain 2"/>
    <property type="match status" value="1"/>
</dbReference>
<accession>A0A391P9G0</accession>
<evidence type="ECO:0000256" key="1">
    <source>
        <dbReference type="ARBA" id="ARBA00001947"/>
    </source>
</evidence>
<evidence type="ECO:0000256" key="18">
    <source>
        <dbReference type="ARBA" id="ARBA00049886"/>
    </source>
</evidence>